<accession>A0ACC0QFY2</accession>
<name>A0ACC0QFY2_9HYPO</name>
<dbReference type="EMBL" id="CM046513">
    <property type="protein sequence ID" value="KAI8652772.1"/>
    <property type="molecule type" value="Genomic_DNA"/>
</dbReference>
<keyword evidence="2" id="KW-1185">Reference proteome</keyword>
<protein>
    <submittedName>
        <fullName evidence="1">NACHT domain-containing protein</fullName>
    </submittedName>
</protein>
<dbReference type="Proteomes" id="UP001065298">
    <property type="component" value="Chromosome 11"/>
</dbReference>
<evidence type="ECO:0000313" key="1">
    <source>
        <dbReference type="EMBL" id="KAI8652772.1"/>
    </source>
</evidence>
<sequence>MGSPANSREIFTLASECSALFQRYTRTDRELLKAPPKAHRDVASLSRDFEAWCFNLGVFAVPTASLDQTLRYSDEIRGFVTQLLSILHRNLDFIIIHDPPENPPKSTSRPSQKNDDAVEKLQGSAEEALRAISAVLQRLDRLGTTIRKYSASSLSSRVKAFAEQDNDEEYRLLAKSIVTFKYPTAPSSLHTQLAGSMAYRRLRLRYIRQHQLKTAPKDRRDANKRGHSERSLSNPKPTNIRLKQPAPKDRAAALRNQAVYRPKGNISSKDAETTPSTTAWTVRPTSSAIERVRRDDSKSVISSSKASTTRMVGHLDDYPDPPTHDQWSQDPECPTCWRQLMEAELKGKKWRRHVDTDCEPYVCISEDCKQPLQFFSDLTLWENHMRNRHSSKWTQLIHKPTVWICDVDHDDEVFRDHDSFQAHLRQEHADMNESDRKAVSTLCETAVTRPKHTCPLCGYDLSLQQENHPEPASNTPQEKDMDQLAKLANHIGGHIRCLAFDTLDHLASDHESVSEPGTDTTSGKARSRSRPLSELKDLDDISSGFPDDDDPRSVSTFDELKTRQEGDFTLDDDTSLQIVSILPEFEEDWEGIRETRPDEEDTILHNMMAYSLWDRAYDNLKKAEPLLVENYEIILSKELVKDAERDSKLSVNQFRGVDIHARRALLDEILGKLLDRLHDKGQTEQAIVRMLDWIPKSVSKLPKASLPMVGLCLIMTILADFGVKEEFDLTRFVKITSKLPDCFAIEVGLSEHWIFFETHISPIVEFERQSCQLFQNMLEFQLRIVISGGQLAKPDDAGGPPSEDDNLEIPDIDQYLSFPDLHARLRATLEDPGWTEVTIFEAIRALRPAKRVYSPTDQKNLRRLHCLLGIDPRKVKDQIETIGGGLLKDSHRWLLNHGDFHQFQNDPQTRSLCISGPPGVGKTMLLCGLIDELSAKPTALSYFFCRIYDPQLNSGVAVLRGLLYLLACERPSLISSYGLLEERLVDNFSVWSPLSELISSILEDPSLEGAVLVVDALDECLADQDSLIEFTMMPSRVKWIISSRNLPHIRHGLNDPRQVTVQLGAHRDAMSNVVETYVQHKLDNLAREKNLDQETSGIAHRLLVSKAQGSFLYIDLFIHSLLRIQPDHMIELLSSSPSSLSDLYMRFLNSILNSSESSLCKRILAIAAVVFRPVTLKELRNLDFELQGVNEGLLEELISTCGSFLTLQESTICFVHLSAKDFLLSDASRLIMPLGLADQHSRVFFASIKCLGNTLQKNICSLRNPGVHINQVPRLAPDPFLAVRYSCTNWAGHLEDAGDVESPFHQNLWDSGGALHIFLKAHLLHWFEALSLLHGISESLAAFQRLLELAPIFKSAEVFLLIDDAYRFLLCHKETITHFPLQVYASALVFSPDQSMVKQLFHHQTSTWMASLPRIGGNWDSQAVEAHDTRLLSMAWSWDTQRVVSGSRDGTITMWDTAADVCVGNIRNHGTRVNLVSFSTNGRRFASASSDGLIKIWDADTCECRMGLFGNAGTANQVVFSADGTLIAGAFSNGLVKIWRGGDTTSVQVLDGRCGSTEAVAFSTDGQILASGSIEGRILLWDVATGQIMQDLEAHGHSAVSMSFSGDGQELASSFINGTLRVWATATGSQLQVVEVGRVMRYLSFDPKARHCLSTDIGRLEISSSGEANFPGYSLSADNCWILKDGKRVLLIPLKYRSSLPGGPVVRGSMVGLVSDSGDILTMRFA</sequence>
<gene>
    <name evidence="1" type="ORF">NCS57_01342400</name>
</gene>
<reference evidence="1" key="1">
    <citation type="submission" date="2022-06" db="EMBL/GenBank/DDBJ databases">
        <title>Fusarium solani species complex genomes reveal bases of compartmentalisation and animal pathogenesis.</title>
        <authorList>
            <person name="Tsai I.J."/>
        </authorList>
    </citation>
    <scope>NUCLEOTIDE SEQUENCE</scope>
    <source>
        <strain evidence="1">Fu6.1</strain>
    </source>
</reference>
<evidence type="ECO:0000313" key="2">
    <source>
        <dbReference type="Proteomes" id="UP001065298"/>
    </source>
</evidence>
<proteinExistence type="predicted"/>
<organism evidence="1 2">
    <name type="scientific">Fusarium keratoplasticum</name>
    <dbReference type="NCBI Taxonomy" id="1328300"/>
    <lineage>
        <taxon>Eukaryota</taxon>
        <taxon>Fungi</taxon>
        <taxon>Dikarya</taxon>
        <taxon>Ascomycota</taxon>
        <taxon>Pezizomycotina</taxon>
        <taxon>Sordariomycetes</taxon>
        <taxon>Hypocreomycetidae</taxon>
        <taxon>Hypocreales</taxon>
        <taxon>Nectriaceae</taxon>
        <taxon>Fusarium</taxon>
        <taxon>Fusarium solani species complex</taxon>
    </lineage>
</organism>
<comment type="caution">
    <text evidence="1">The sequence shown here is derived from an EMBL/GenBank/DDBJ whole genome shotgun (WGS) entry which is preliminary data.</text>
</comment>